<dbReference type="InterPro" id="IPR002372">
    <property type="entry name" value="PQQ_rpt_dom"/>
</dbReference>
<dbReference type="InterPro" id="IPR018391">
    <property type="entry name" value="PQQ_b-propeller_rpt"/>
</dbReference>
<protein>
    <submittedName>
        <fullName evidence="3">Pyrrolo-quinoline quinone</fullName>
    </submittedName>
</protein>
<dbReference type="PANTHER" id="PTHR34512:SF30">
    <property type="entry name" value="OUTER MEMBRANE PROTEIN ASSEMBLY FACTOR BAMB"/>
    <property type="match status" value="1"/>
</dbReference>
<name>L9WYK6_9EURY</name>
<evidence type="ECO:0000313" key="3">
    <source>
        <dbReference type="EMBL" id="ELY54487.1"/>
    </source>
</evidence>
<dbReference type="Gene3D" id="2.40.128.630">
    <property type="match status" value="1"/>
</dbReference>
<dbReference type="InterPro" id="IPR011047">
    <property type="entry name" value="Quinoprotein_ADH-like_sf"/>
</dbReference>
<dbReference type="SMART" id="SM00564">
    <property type="entry name" value="PQQ"/>
    <property type="match status" value="5"/>
</dbReference>
<gene>
    <name evidence="3" type="ORF">C493_12519</name>
</gene>
<dbReference type="PATRIC" id="fig|1227499.3.peg.2570"/>
<feature type="region of interest" description="Disordered" evidence="1">
    <location>
        <begin position="411"/>
        <end position="517"/>
    </location>
</feature>
<evidence type="ECO:0000313" key="4">
    <source>
        <dbReference type="Proteomes" id="UP000011602"/>
    </source>
</evidence>
<comment type="caution">
    <text evidence="3">The sequence shown here is derived from an EMBL/GenBank/DDBJ whole genome shotgun (WGS) entry which is preliminary data.</text>
</comment>
<dbReference type="PANTHER" id="PTHR34512">
    <property type="entry name" value="CELL SURFACE PROTEIN"/>
    <property type="match status" value="1"/>
</dbReference>
<dbReference type="AlphaFoldDB" id="L9WYK6"/>
<dbReference type="eggNOG" id="arCOG02482">
    <property type="taxonomic scope" value="Archaea"/>
</dbReference>
<evidence type="ECO:0000259" key="2">
    <source>
        <dbReference type="Pfam" id="PF13360"/>
    </source>
</evidence>
<sequence length="534" mass="56492">MLASVGTSGADEECCESVLVESNGWSSYRGTAANTAYVETDTFPEPETVAWTYAYEESDAVAAVDDRVYVRIDDELHALDAVDGNRRWKTTVAGATGTPAVADEAIFVAGERLTALDGRDGDVLWEVSVNGSGSMTDPVIADGTVYAVAAESLYAVDARDGSIDWHHDDIELEAFVEHGEDGEEEVRSFASNPVAVADGTVYASTSPEGFVALDADSGDRLWTTDLRTGGDLVVPTADGVYVSGFEAGHTAGEAHRTEYEGEAEPVGPGRLDESADRFVESTAFATSGEVRFVVSEDGRHLAAWDHDREEFRWTYDDFGEHGLFQWPLIVGDTAVVSYAPTGSEEELDGFEETAEFGTESAILGIDLEDGSERWSIPTAPLEGFDPSSEGFPYVVSGNALYVAADELVAIRPSADDDGDESDADGADDEDETDDGETDDDGGDAPTDDEPGDEDTDELSADDSDGETDRDDDTEPGTGRGTDDTESNGTADGSGSDASDESDGTPGFTTGAGLLGGGLTLEWLRRRATADESTE</sequence>
<reference evidence="3 4" key="1">
    <citation type="journal article" date="2014" name="PLoS Genet.">
        <title>Phylogenetically driven sequencing of extremely halophilic archaea reveals strategies for static and dynamic osmo-response.</title>
        <authorList>
            <person name="Becker E.A."/>
            <person name="Seitzer P.M."/>
            <person name="Tritt A."/>
            <person name="Larsen D."/>
            <person name="Krusor M."/>
            <person name="Yao A.I."/>
            <person name="Wu D."/>
            <person name="Madern D."/>
            <person name="Eisen J.A."/>
            <person name="Darling A.E."/>
            <person name="Facciotti M.T."/>
        </authorList>
    </citation>
    <scope>NUCLEOTIDE SEQUENCE [LARGE SCALE GENOMIC DNA]</scope>
    <source>
        <strain evidence="3 4">JCM 12255</strain>
    </source>
</reference>
<keyword evidence="4" id="KW-1185">Reference proteome</keyword>
<evidence type="ECO:0000256" key="1">
    <source>
        <dbReference type="SAM" id="MobiDB-lite"/>
    </source>
</evidence>
<feature type="compositionally biased region" description="Acidic residues" evidence="1">
    <location>
        <begin position="415"/>
        <end position="474"/>
    </location>
</feature>
<feature type="domain" description="Pyrrolo-quinoline quinone repeat" evidence="2">
    <location>
        <begin position="50"/>
        <end position="243"/>
    </location>
</feature>
<proteinExistence type="predicted"/>
<dbReference type="EMBL" id="AOHZ01000057">
    <property type="protein sequence ID" value="ELY54487.1"/>
    <property type="molecule type" value="Genomic_DNA"/>
</dbReference>
<dbReference type="Proteomes" id="UP000011602">
    <property type="component" value="Unassembled WGS sequence"/>
</dbReference>
<organism evidence="3 4">
    <name type="scientific">Natronolimnohabitans innermongolicus JCM 12255</name>
    <dbReference type="NCBI Taxonomy" id="1227499"/>
    <lineage>
        <taxon>Archaea</taxon>
        <taxon>Methanobacteriati</taxon>
        <taxon>Methanobacteriota</taxon>
        <taxon>Stenosarchaea group</taxon>
        <taxon>Halobacteria</taxon>
        <taxon>Halobacteriales</taxon>
        <taxon>Natrialbaceae</taxon>
        <taxon>Natronolimnohabitans</taxon>
    </lineage>
</organism>
<accession>L9WYK6</accession>
<dbReference type="Pfam" id="PF13360">
    <property type="entry name" value="PQQ_2"/>
    <property type="match status" value="1"/>
</dbReference>
<dbReference type="Gene3D" id="2.130.10.10">
    <property type="entry name" value="YVTN repeat-like/Quinoprotein amine dehydrogenase"/>
    <property type="match status" value="1"/>
</dbReference>
<dbReference type="Gene3D" id="2.40.10.480">
    <property type="match status" value="2"/>
</dbReference>
<dbReference type="STRING" id="1227499.C493_12519"/>
<dbReference type="InterPro" id="IPR015943">
    <property type="entry name" value="WD40/YVTN_repeat-like_dom_sf"/>
</dbReference>
<dbReference type="SUPFAM" id="SSF50998">
    <property type="entry name" value="Quinoprotein alcohol dehydrogenase-like"/>
    <property type="match status" value="2"/>
</dbReference>